<dbReference type="Pfam" id="PF06481">
    <property type="entry name" value="COX_ARM"/>
    <property type="match status" value="1"/>
</dbReference>
<evidence type="ECO:0000256" key="6">
    <source>
        <dbReference type="ARBA" id="ARBA00022692"/>
    </source>
</evidence>
<evidence type="ECO:0000256" key="15">
    <source>
        <dbReference type="SAM" id="MobiDB-lite"/>
    </source>
</evidence>
<protein>
    <recommendedName>
        <fullName evidence="14">Ubiquinol oxidase polypeptide II</fullName>
    </recommendedName>
</protein>
<feature type="domain" description="Cytochrome oxidase subunit II transmembrane region profile" evidence="18">
    <location>
        <begin position="12"/>
        <end position="109"/>
    </location>
</feature>
<comment type="subcellular location">
    <subcellularLocation>
        <location evidence="1">Cell membrane</location>
        <topology evidence="1">Multi-pass membrane protein</topology>
    </subcellularLocation>
</comment>
<keyword evidence="10" id="KW-0560">Oxidoreductase</keyword>
<evidence type="ECO:0000256" key="1">
    <source>
        <dbReference type="ARBA" id="ARBA00004651"/>
    </source>
</evidence>
<feature type="region of interest" description="Disordered" evidence="15">
    <location>
        <begin position="333"/>
        <end position="375"/>
    </location>
</feature>
<dbReference type="InterPro" id="IPR006333">
    <property type="entry name" value="Cyt_o_ubiquinol_oxidase_su2"/>
</dbReference>
<evidence type="ECO:0000256" key="5">
    <source>
        <dbReference type="ARBA" id="ARBA00022660"/>
    </source>
</evidence>
<evidence type="ECO:0000313" key="19">
    <source>
        <dbReference type="EMBL" id="MBR0648380.1"/>
    </source>
</evidence>
<dbReference type="SUPFAM" id="SSF49503">
    <property type="entry name" value="Cupredoxins"/>
    <property type="match status" value="1"/>
</dbReference>
<dbReference type="PANTHER" id="PTHR22888:SF18">
    <property type="entry name" value="CYTOCHROME BO(3) UBIQUINOL OXIDASE SUBUNIT 2"/>
    <property type="match status" value="1"/>
</dbReference>
<dbReference type="Pfam" id="PF00116">
    <property type="entry name" value="COX2"/>
    <property type="match status" value="1"/>
</dbReference>
<evidence type="ECO:0000256" key="9">
    <source>
        <dbReference type="ARBA" id="ARBA00022989"/>
    </source>
</evidence>
<keyword evidence="9 16" id="KW-1133">Transmembrane helix</keyword>
<organism evidence="19 20">
    <name type="scientific">Neoroseomonas terrae</name>
    <dbReference type="NCBI Taxonomy" id="424799"/>
    <lineage>
        <taxon>Bacteria</taxon>
        <taxon>Pseudomonadati</taxon>
        <taxon>Pseudomonadota</taxon>
        <taxon>Alphaproteobacteria</taxon>
        <taxon>Acetobacterales</taxon>
        <taxon>Acetobacteraceae</taxon>
        <taxon>Neoroseomonas</taxon>
    </lineage>
</organism>
<comment type="caution">
    <text evidence="19">The sequence shown here is derived from an EMBL/GenBank/DDBJ whole genome shotgun (WGS) entry which is preliminary data.</text>
</comment>
<evidence type="ECO:0000256" key="3">
    <source>
        <dbReference type="ARBA" id="ARBA00022448"/>
    </source>
</evidence>
<evidence type="ECO:0000313" key="20">
    <source>
        <dbReference type="Proteomes" id="UP000698752"/>
    </source>
</evidence>
<keyword evidence="12" id="KW-0564">Palmitate</keyword>
<dbReference type="PROSITE" id="PS50999">
    <property type="entry name" value="COX2_TM"/>
    <property type="match status" value="1"/>
</dbReference>
<keyword evidence="13" id="KW-0449">Lipoprotein</keyword>
<keyword evidence="6 16" id="KW-0812">Transmembrane</keyword>
<sequence>MRRLALFAVPLLLGGCNLVVLNPAGDVAQRQGDLVLMATGLMLLIILPVMALTVLFAWRYRAANREARYEPEWSHSTGLELVIWAAPLIIIICLGALTWAGTHLLDPYRALSRIAPDRPVAASTRPLEVQVVALDWKWLFILPEQGVASVNELAAPVDRPIRFRITSTAVMNSFFIPALAGQIYAMPGMETTLHGVINRAGEYEGFSANYSGAGFSGMRFRFHGLDGNGFEGWVAQLRQAGEGLDRQRFLALQRPSQNEPIRHFSAVDPDLFSAIVNACVEPGRMCRHDMMSIDARGGLGVAGIDSVRRIGSDGAATGRTTAMVSSICTIPSFPEARPMPPPVAQARLTGAGLRPPGLDGSQPLAVTQLPPGPES</sequence>
<dbReference type="NCBIfam" id="TIGR01433">
    <property type="entry name" value="CyoA"/>
    <property type="match status" value="1"/>
</dbReference>
<evidence type="ECO:0000259" key="18">
    <source>
        <dbReference type="PROSITE" id="PS50999"/>
    </source>
</evidence>
<reference evidence="20" key="1">
    <citation type="journal article" date="2021" name="Syst. Appl. Microbiol.">
        <title>Roseomonas hellenica sp. nov., isolated from roots of wild-growing Alkanna tinctoria.</title>
        <authorList>
            <person name="Rat A."/>
            <person name="Naranjo H.D."/>
            <person name="Lebbe L."/>
            <person name="Cnockaert M."/>
            <person name="Krigas N."/>
            <person name="Grigoriadou K."/>
            <person name="Maloupa E."/>
            <person name="Willems A."/>
        </authorList>
    </citation>
    <scope>NUCLEOTIDE SEQUENCE [LARGE SCALE GENOMIC DNA]</scope>
    <source>
        <strain evidence="20">LMG 31159</strain>
    </source>
</reference>
<dbReference type="InterPro" id="IPR036257">
    <property type="entry name" value="Cyt_c_oxidase_su2_TM_sf"/>
</dbReference>
<dbReference type="InterPro" id="IPR010514">
    <property type="entry name" value="COX_ARM"/>
</dbReference>
<keyword evidence="5" id="KW-0679">Respiratory chain</keyword>
<evidence type="ECO:0000256" key="7">
    <source>
        <dbReference type="ARBA" id="ARBA00022729"/>
    </source>
</evidence>
<dbReference type="InterPro" id="IPR011759">
    <property type="entry name" value="Cyt_c_oxidase_su2_TM_dom"/>
</dbReference>
<evidence type="ECO:0000256" key="10">
    <source>
        <dbReference type="ARBA" id="ARBA00023002"/>
    </source>
</evidence>
<evidence type="ECO:0000256" key="13">
    <source>
        <dbReference type="ARBA" id="ARBA00023288"/>
    </source>
</evidence>
<feature type="domain" description="Cytochrome oxidase subunit II copper A binding" evidence="17">
    <location>
        <begin position="124"/>
        <end position="236"/>
    </location>
</feature>
<gene>
    <name evidence="19" type="primary">cyoA</name>
    <name evidence="19" type="ORF">GXW78_01775</name>
</gene>
<evidence type="ECO:0000256" key="4">
    <source>
        <dbReference type="ARBA" id="ARBA00022475"/>
    </source>
</evidence>
<accession>A0ABS5EBP3</accession>
<evidence type="ECO:0000256" key="11">
    <source>
        <dbReference type="ARBA" id="ARBA00023136"/>
    </source>
</evidence>
<feature type="transmembrane region" description="Helical" evidence="16">
    <location>
        <begin position="34"/>
        <end position="58"/>
    </location>
</feature>
<evidence type="ECO:0000259" key="17">
    <source>
        <dbReference type="PROSITE" id="PS50857"/>
    </source>
</evidence>
<dbReference type="PROSITE" id="PS51257">
    <property type="entry name" value="PROKAR_LIPOPROTEIN"/>
    <property type="match status" value="1"/>
</dbReference>
<dbReference type="CDD" id="cd04212">
    <property type="entry name" value="CuRO_UO_II"/>
    <property type="match status" value="1"/>
</dbReference>
<dbReference type="InterPro" id="IPR002429">
    <property type="entry name" value="CcO_II-like_C"/>
</dbReference>
<keyword evidence="11 16" id="KW-0472">Membrane</keyword>
<evidence type="ECO:0000256" key="16">
    <source>
        <dbReference type="SAM" id="Phobius"/>
    </source>
</evidence>
<dbReference type="Gene3D" id="2.60.40.420">
    <property type="entry name" value="Cupredoxins - blue copper proteins"/>
    <property type="match status" value="1"/>
</dbReference>
<dbReference type="Proteomes" id="UP000698752">
    <property type="component" value="Unassembled WGS sequence"/>
</dbReference>
<evidence type="ECO:0000256" key="2">
    <source>
        <dbReference type="ARBA" id="ARBA00007866"/>
    </source>
</evidence>
<evidence type="ECO:0000256" key="12">
    <source>
        <dbReference type="ARBA" id="ARBA00023139"/>
    </source>
</evidence>
<comment type="similarity">
    <text evidence="2">Belongs to the cytochrome c oxidase subunit 2 family.</text>
</comment>
<evidence type="ECO:0000256" key="14">
    <source>
        <dbReference type="ARBA" id="ARBA00030198"/>
    </source>
</evidence>
<dbReference type="PROSITE" id="PS50857">
    <property type="entry name" value="COX2_CUA"/>
    <property type="match status" value="1"/>
</dbReference>
<dbReference type="InterPro" id="IPR045187">
    <property type="entry name" value="CcO_II"/>
</dbReference>
<dbReference type="SUPFAM" id="SSF81464">
    <property type="entry name" value="Cytochrome c oxidase subunit II-like, transmembrane region"/>
    <property type="match status" value="1"/>
</dbReference>
<dbReference type="PANTHER" id="PTHR22888">
    <property type="entry name" value="CYTOCHROME C OXIDASE, SUBUNIT II"/>
    <property type="match status" value="1"/>
</dbReference>
<dbReference type="InterPro" id="IPR034227">
    <property type="entry name" value="CuRO_UO_II"/>
</dbReference>
<evidence type="ECO:0000256" key="8">
    <source>
        <dbReference type="ARBA" id="ARBA00022982"/>
    </source>
</evidence>
<keyword evidence="7" id="KW-0732">Signal</keyword>
<dbReference type="InterPro" id="IPR008972">
    <property type="entry name" value="Cupredoxin"/>
</dbReference>
<keyword evidence="3" id="KW-0813">Transport</keyword>
<proteinExistence type="inferred from homology"/>
<feature type="transmembrane region" description="Helical" evidence="16">
    <location>
        <begin position="79"/>
        <end position="100"/>
    </location>
</feature>
<keyword evidence="20" id="KW-1185">Reference proteome</keyword>
<keyword evidence="4" id="KW-1003">Cell membrane</keyword>
<dbReference type="EMBL" id="JAAEDI010000002">
    <property type="protein sequence ID" value="MBR0648380.1"/>
    <property type="molecule type" value="Genomic_DNA"/>
</dbReference>
<keyword evidence="8" id="KW-0249">Electron transport</keyword>
<name>A0ABS5EBP3_9PROT</name>
<dbReference type="Gene3D" id="1.10.287.90">
    <property type="match status" value="1"/>
</dbReference>